<name>A0A6J5L7D3_9CAUD</name>
<protein>
    <submittedName>
        <fullName evidence="1">Uncharacterized protein</fullName>
    </submittedName>
</protein>
<dbReference type="EMBL" id="LR796233">
    <property type="protein sequence ID" value="CAB4129166.1"/>
    <property type="molecule type" value="Genomic_DNA"/>
</dbReference>
<evidence type="ECO:0000313" key="1">
    <source>
        <dbReference type="EMBL" id="CAB4129166.1"/>
    </source>
</evidence>
<sequence length="69" mass="8055">MKIVELLNNIQVAITNEQADLLGRFNHEPSIPKNKLNEREQLIANQLTTQDILLRRNENGQITYTKKIR</sequence>
<gene>
    <name evidence="1" type="ORF">UFOVP112_264</name>
</gene>
<proteinExistence type="predicted"/>
<accession>A0A6J5L7D3</accession>
<organism evidence="1">
    <name type="scientific">uncultured Caudovirales phage</name>
    <dbReference type="NCBI Taxonomy" id="2100421"/>
    <lineage>
        <taxon>Viruses</taxon>
        <taxon>Duplodnaviria</taxon>
        <taxon>Heunggongvirae</taxon>
        <taxon>Uroviricota</taxon>
        <taxon>Caudoviricetes</taxon>
        <taxon>Peduoviridae</taxon>
        <taxon>Maltschvirus</taxon>
        <taxon>Maltschvirus maltsch</taxon>
    </lineage>
</organism>
<reference evidence="1" key="1">
    <citation type="submission" date="2020-04" db="EMBL/GenBank/DDBJ databases">
        <authorList>
            <person name="Chiriac C."/>
            <person name="Salcher M."/>
            <person name="Ghai R."/>
            <person name="Kavagutti S V."/>
        </authorList>
    </citation>
    <scope>NUCLEOTIDE SEQUENCE</scope>
</reference>